<dbReference type="SMART" id="SM00717">
    <property type="entry name" value="SANT"/>
    <property type="match status" value="2"/>
</dbReference>
<evidence type="ECO:0000256" key="8">
    <source>
        <dbReference type="SAM" id="MobiDB-lite"/>
    </source>
</evidence>
<evidence type="ECO:0000313" key="11">
    <source>
        <dbReference type="EMBL" id="GKV39556.1"/>
    </source>
</evidence>
<dbReference type="GO" id="GO:0040008">
    <property type="term" value="P:regulation of growth"/>
    <property type="evidence" value="ECO:0007669"/>
    <property type="project" value="UniProtKB-ARBA"/>
</dbReference>
<dbReference type="GO" id="GO:0003677">
    <property type="term" value="F:DNA binding"/>
    <property type="evidence" value="ECO:0007669"/>
    <property type="project" value="UniProtKB-KW"/>
</dbReference>
<comment type="caution">
    <text evidence="11">The sequence shown here is derived from an EMBL/GenBank/DDBJ whole genome shotgun (WGS) entry which is preliminary data.</text>
</comment>
<feature type="compositionally biased region" description="Low complexity" evidence="8">
    <location>
        <begin position="168"/>
        <end position="196"/>
    </location>
</feature>
<dbReference type="Gene3D" id="1.10.10.60">
    <property type="entry name" value="Homeodomain-like"/>
    <property type="match status" value="2"/>
</dbReference>
<evidence type="ECO:0000259" key="10">
    <source>
        <dbReference type="PROSITE" id="PS51294"/>
    </source>
</evidence>
<keyword evidence="3" id="KW-0805">Transcription regulation</keyword>
<reference evidence="11 12" key="1">
    <citation type="journal article" date="2021" name="Commun. Biol.">
        <title>The genome of Shorea leprosula (Dipterocarpaceae) highlights the ecological relevance of drought in aseasonal tropical rainforests.</title>
        <authorList>
            <person name="Ng K.K.S."/>
            <person name="Kobayashi M.J."/>
            <person name="Fawcett J.A."/>
            <person name="Hatakeyama M."/>
            <person name="Paape T."/>
            <person name="Ng C.H."/>
            <person name="Ang C.C."/>
            <person name="Tnah L.H."/>
            <person name="Lee C.T."/>
            <person name="Nishiyama T."/>
            <person name="Sese J."/>
            <person name="O'Brien M.J."/>
            <person name="Copetti D."/>
            <person name="Mohd Noor M.I."/>
            <person name="Ong R.C."/>
            <person name="Putra M."/>
            <person name="Sireger I.Z."/>
            <person name="Indrioko S."/>
            <person name="Kosugi Y."/>
            <person name="Izuno A."/>
            <person name="Isagi Y."/>
            <person name="Lee S.L."/>
            <person name="Shimizu K.K."/>
        </authorList>
    </citation>
    <scope>NUCLEOTIDE SEQUENCE [LARGE SCALE GENOMIC DNA]</scope>
    <source>
        <strain evidence="11">214</strain>
    </source>
</reference>
<dbReference type="AlphaFoldDB" id="A0AAV5LQ74"/>
<keyword evidence="2" id="KW-0677">Repeat</keyword>
<evidence type="ECO:0000256" key="1">
    <source>
        <dbReference type="ARBA" id="ARBA00004123"/>
    </source>
</evidence>
<feature type="domain" description="HTH myb-type" evidence="10">
    <location>
        <begin position="79"/>
        <end position="133"/>
    </location>
</feature>
<comment type="subcellular location">
    <subcellularLocation>
        <location evidence="1">Nucleus</location>
    </subcellularLocation>
</comment>
<dbReference type="InterPro" id="IPR009057">
    <property type="entry name" value="Homeodomain-like_sf"/>
</dbReference>
<feature type="domain" description="Myb-like" evidence="9">
    <location>
        <begin position="79"/>
        <end position="129"/>
    </location>
</feature>
<dbReference type="GO" id="GO:0009653">
    <property type="term" value="P:anatomical structure morphogenesis"/>
    <property type="evidence" value="ECO:0007669"/>
    <property type="project" value="UniProtKB-ARBA"/>
</dbReference>
<feature type="compositionally biased region" description="Low complexity" evidence="8">
    <location>
        <begin position="252"/>
        <end position="271"/>
    </location>
</feature>
<feature type="region of interest" description="Disordered" evidence="8">
    <location>
        <begin position="148"/>
        <end position="274"/>
    </location>
</feature>
<gene>
    <name evidence="11" type="ORF">SLEP1_g47314</name>
</gene>
<evidence type="ECO:0000256" key="7">
    <source>
        <dbReference type="ARBA" id="ARBA00023242"/>
    </source>
</evidence>
<keyword evidence="7" id="KW-0539">Nucleus</keyword>
<keyword evidence="5" id="KW-0010">Activator</keyword>
<dbReference type="GO" id="GO:0045893">
    <property type="term" value="P:positive regulation of DNA-templated transcription"/>
    <property type="evidence" value="ECO:0007669"/>
    <property type="project" value="UniProtKB-ARBA"/>
</dbReference>
<dbReference type="EMBL" id="BPVZ01000135">
    <property type="protein sequence ID" value="GKV39556.1"/>
    <property type="molecule type" value="Genomic_DNA"/>
</dbReference>
<dbReference type="GO" id="GO:0048235">
    <property type="term" value="P:pollen sperm cell differentiation"/>
    <property type="evidence" value="ECO:0007669"/>
    <property type="project" value="UniProtKB-ARBA"/>
</dbReference>
<dbReference type="InterPro" id="IPR017930">
    <property type="entry name" value="Myb_dom"/>
</dbReference>
<organism evidence="11 12">
    <name type="scientific">Rubroshorea leprosula</name>
    <dbReference type="NCBI Taxonomy" id="152421"/>
    <lineage>
        <taxon>Eukaryota</taxon>
        <taxon>Viridiplantae</taxon>
        <taxon>Streptophyta</taxon>
        <taxon>Embryophyta</taxon>
        <taxon>Tracheophyta</taxon>
        <taxon>Spermatophyta</taxon>
        <taxon>Magnoliopsida</taxon>
        <taxon>eudicotyledons</taxon>
        <taxon>Gunneridae</taxon>
        <taxon>Pentapetalae</taxon>
        <taxon>rosids</taxon>
        <taxon>malvids</taxon>
        <taxon>Malvales</taxon>
        <taxon>Dipterocarpaceae</taxon>
        <taxon>Rubroshorea</taxon>
    </lineage>
</organism>
<dbReference type="Pfam" id="PF00249">
    <property type="entry name" value="Myb_DNA-binding"/>
    <property type="match status" value="2"/>
</dbReference>
<keyword evidence="4" id="KW-0238">DNA-binding</keyword>
<evidence type="ECO:0000256" key="5">
    <source>
        <dbReference type="ARBA" id="ARBA00023159"/>
    </source>
</evidence>
<proteinExistence type="predicted"/>
<keyword evidence="6" id="KW-0804">Transcription</keyword>
<dbReference type="PROSITE" id="PS50090">
    <property type="entry name" value="MYB_LIKE"/>
    <property type="match status" value="2"/>
</dbReference>
<protein>
    <submittedName>
        <fullName evidence="11">Uncharacterized protein</fullName>
    </submittedName>
</protein>
<dbReference type="PROSITE" id="PS51294">
    <property type="entry name" value="HTH_MYB"/>
    <property type="match status" value="2"/>
</dbReference>
<dbReference type="SUPFAM" id="SSF46689">
    <property type="entry name" value="Homeodomain-like"/>
    <property type="match status" value="1"/>
</dbReference>
<feature type="compositionally biased region" description="Gly residues" evidence="8">
    <location>
        <begin position="15"/>
        <end position="27"/>
    </location>
</feature>
<feature type="compositionally biased region" description="Polar residues" evidence="8">
    <location>
        <begin position="155"/>
        <end position="167"/>
    </location>
</feature>
<dbReference type="InterPro" id="IPR001005">
    <property type="entry name" value="SANT/Myb"/>
</dbReference>
<evidence type="ECO:0000259" key="9">
    <source>
        <dbReference type="PROSITE" id="PS50090"/>
    </source>
</evidence>
<name>A0AAV5LQ74_9ROSI</name>
<keyword evidence="12" id="KW-1185">Reference proteome</keyword>
<evidence type="ECO:0000256" key="2">
    <source>
        <dbReference type="ARBA" id="ARBA00022737"/>
    </source>
</evidence>
<evidence type="ECO:0000256" key="4">
    <source>
        <dbReference type="ARBA" id="ARBA00023125"/>
    </source>
</evidence>
<dbReference type="PANTHER" id="PTHR47995">
    <property type="entry name" value="TRANSCRIPTION FACTOR MYB33-RELATED"/>
    <property type="match status" value="1"/>
</dbReference>
<evidence type="ECO:0000256" key="6">
    <source>
        <dbReference type="ARBA" id="ARBA00023163"/>
    </source>
</evidence>
<feature type="compositionally biased region" description="Low complexity" evidence="8">
    <location>
        <begin position="204"/>
        <end position="231"/>
    </location>
</feature>
<feature type="region of interest" description="Disordered" evidence="8">
    <location>
        <begin position="1"/>
        <end position="30"/>
    </location>
</feature>
<dbReference type="FunFam" id="1.10.10.60:FF:000119">
    <property type="entry name" value="Transcription factor GAMYB"/>
    <property type="match status" value="1"/>
</dbReference>
<feature type="domain" description="HTH myb-type" evidence="10">
    <location>
        <begin position="29"/>
        <end position="78"/>
    </location>
</feature>
<evidence type="ECO:0000256" key="3">
    <source>
        <dbReference type="ARBA" id="ARBA00023015"/>
    </source>
</evidence>
<dbReference type="FunFam" id="1.10.10.60:FF:000001">
    <property type="entry name" value="MYB-related transcription factor"/>
    <property type="match status" value="1"/>
</dbReference>
<evidence type="ECO:0000313" key="12">
    <source>
        <dbReference type="Proteomes" id="UP001054252"/>
    </source>
</evidence>
<feature type="domain" description="Myb-like" evidence="9">
    <location>
        <begin position="26"/>
        <end position="78"/>
    </location>
</feature>
<dbReference type="Proteomes" id="UP001054252">
    <property type="component" value="Unassembled WGS sequence"/>
</dbReference>
<dbReference type="GO" id="GO:0005634">
    <property type="term" value="C:nucleus"/>
    <property type="evidence" value="ECO:0007669"/>
    <property type="project" value="UniProtKB-SubCell"/>
</dbReference>
<accession>A0AAV5LQ74</accession>
<sequence length="567" mass="61664">MIGNSGAGAQQNEGGCNGSDGGVGGGTQLKKGPWTAAEDAILADYVRKHGEGNWNAVQKNTGLARCGKSCRLRWANHLRPNLKKGAFSPEEERIIVELHAKLGNKWARMATQLPGRTDNEIKNFWNTRVKRRQRQGLPLYPPDIQPLNHHPLSSPPENQHFTHYQTHSGPATPISSAPTTPTAFSFQTTPTLHVPTTPTPPSLHSPHCTTPTTLNSPHHTTTPMLLSPTPLNASPLPSPHTPVYPTLPLFDSSASASNPSTSTTNSSFFSPRTPPFLQTPPRFKRLHRQLDCENSNNTSFNFNPGNTTATSGSTTSTFAFPFSPLLRSSPFGHTTVATSMPISAHYPSFASKPFCFDPSTSLRTVGSHLDLGQLASISDYVYPLRTELPSSQFLFQDSNPEVTFSYRVNDGNGGDINSTNEYQNLGESSGGSGLLEDLLEEAQAMAGSSDGFGRQTCFSSQEEKQVLDGFSPWGDSSSVVLRPKEETADQMQTAHEELSQQDNVIPSPMQVHEWYTGDGREASNGQSSVVTDDNLGLDMHQLASLCPMDTTADHGRVPSWDNFPRIR</sequence>
<dbReference type="CDD" id="cd00167">
    <property type="entry name" value="SANT"/>
    <property type="match status" value="2"/>
</dbReference>
<dbReference type="PANTHER" id="PTHR47995:SF18">
    <property type="entry name" value="TRANSCRIPTION FACTOR MYB65"/>
    <property type="match status" value="1"/>
</dbReference>